<keyword evidence="1" id="KW-0472">Membrane</keyword>
<sequence length="157" mass="18408">MILYRLAVQRLIVYFGLDKLSEEQEKLNLLLHRKPKEVYKTKLKTDKTLNLYISILLSTVVFLISISIPFHALDSPCDLLKERGYHITYQIALIIEQYTDVLDYFIVVFFIMLVYVSIKCVLDAIANTKINISPWLERGKYTLPPKRRRSFIINTGH</sequence>
<evidence type="ECO:0000313" key="5">
    <source>
        <dbReference type="Proteomes" id="UP001549921"/>
    </source>
</evidence>
<evidence type="ECO:0000313" key="3">
    <source>
        <dbReference type="EMBL" id="KAL0868772.1"/>
    </source>
</evidence>
<comment type="caution">
    <text evidence="2">The sequence shown here is derived from an EMBL/GenBank/DDBJ whole genome shotgun (WGS) entry which is preliminary data.</text>
</comment>
<dbReference type="EMBL" id="JBEUOH010000021">
    <property type="protein sequence ID" value="KAL0868772.1"/>
    <property type="molecule type" value="Genomic_DNA"/>
</dbReference>
<evidence type="ECO:0000256" key="1">
    <source>
        <dbReference type="SAM" id="Phobius"/>
    </source>
</evidence>
<dbReference type="AlphaFoldDB" id="A0ABD0SHH0"/>
<feature type="transmembrane region" description="Helical" evidence="1">
    <location>
        <begin position="104"/>
        <end position="122"/>
    </location>
</feature>
<dbReference type="Proteomes" id="UP001549920">
    <property type="component" value="Unassembled WGS sequence"/>
</dbReference>
<keyword evidence="1" id="KW-1133">Transmembrane helix</keyword>
<reference evidence="4 5" key="1">
    <citation type="submission" date="2024-06" db="EMBL/GenBank/DDBJ databases">
        <title>A chromosome-level genome assembly of beet webworm, Loxostege sticticalis.</title>
        <authorList>
            <person name="Zhang Y."/>
        </authorList>
    </citation>
    <scope>NUCLEOTIDE SEQUENCE [LARGE SCALE GENOMIC DNA]</scope>
    <source>
        <strain evidence="3">AQ026</strain>
        <strain evidence="2">AQ028</strain>
        <tissue evidence="2">Male pupae</tissue>
        <tissue evidence="3">Whole body</tissue>
    </source>
</reference>
<keyword evidence="4" id="KW-1185">Reference proteome</keyword>
<accession>A0ABD0SHH0</accession>
<feature type="transmembrane region" description="Helical" evidence="1">
    <location>
        <begin position="49"/>
        <end position="70"/>
    </location>
</feature>
<dbReference type="EMBL" id="JBEDNZ010000021">
    <property type="protein sequence ID" value="KAL0819277.1"/>
    <property type="molecule type" value="Genomic_DNA"/>
</dbReference>
<organism evidence="2 5">
    <name type="scientific">Loxostege sticticalis</name>
    <name type="common">Beet webworm moth</name>
    <dbReference type="NCBI Taxonomy" id="481309"/>
    <lineage>
        <taxon>Eukaryota</taxon>
        <taxon>Metazoa</taxon>
        <taxon>Ecdysozoa</taxon>
        <taxon>Arthropoda</taxon>
        <taxon>Hexapoda</taxon>
        <taxon>Insecta</taxon>
        <taxon>Pterygota</taxon>
        <taxon>Neoptera</taxon>
        <taxon>Endopterygota</taxon>
        <taxon>Lepidoptera</taxon>
        <taxon>Glossata</taxon>
        <taxon>Ditrysia</taxon>
        <taxon>Pyraloidea</taxon>
        <taxon>Crambidae</taxon>
        <taxon>Pyraustinae</taxon>
        <taxon>Loxostege</taxon>
    </lineage>
</organism>
<protein>
    <submittedName>
        <fullName evidence="2">Uncharacterized protein</fullName>
    </submittedName>
</protein>
<gene>
    <name evidence="3" type="ORF">ABMA27_008207</name>
    <name evidence="2" type="ORF">ABMA28_008517</name>
</gene>
<evidence type="ECO:0000313" key="2">
    <source>
        <dbReference type="EMBL" id="KAL0819277.1"/>
    </source>
</evidence>
<dbReference type="Proteomes" id="UP001549921">
    <property type="component" value="Unassembled WGS sequence"/>
</dbReference>
<evidence type="ECO:0000313" key="4">
    <source>
        <dbReference type="Proteomes" id="UP001549920"/>
    </source>
</evidence>
<proteinExistence type="predicted"/>
<name>A0ABD0SHH0_LOXSC</name>
<keyword evidence="1" id="KW-0812">Transmembrane</keyword>